<dbReference type="SUPFAM" id="SSF88874">
    <property type="entry name" value="Receptor-binding domain of short tail fibre protein gp12"/>
    <property type="match status" value="1"/>
</dbReference>
<dbReference type="AlphaFoldDB" id="C3X1Y2"/>
<dbReference type="Pfam" id="PF07484">
    <property type="entry name" value="Collar"/>
    <property type="match status" value="1"/>
</dbReference>
<dbReference type="EMBL" id="ACDP02000029">
    <property type="protein sequence ID" value="EEO27218.1"/>
    <property type="molecule type" value="Genomic_DNA"/>
</dbReference>
<dbReference type="Gene3D" id="3.90.1340.10">
    <property type="entry name" value="Phage tail collar domain"/>
    <property type="match status" value="1"/>
</dbReference>
<dbReference type="InterPro" id="IPR011083">
    <property type="entry name" value="Phage_tail_collar_dom"/>
</dbReference>
<dbReference type="eggNOG" id="COG5301">
    <property type="taxonomic scope" value="Bacteria"/>
</dbReference>
<dbReference type="InterPro" id="IPR051934">
    <property type="entry name" value="Phage_Tail_Fiber_Structural"/>
</dbReference>
<dbReference type="HOGENOM" id="CLU_568414_0_0_4"/>
<evidence type="ECO:0000313" key="4">
    <source>
        <dbReference type="Proteomes" id="UP000003973"/>
    </source>
</evidence>
<evidence type="ECO:0000259" key="1">
    <source>
        <dbReference type="Pfam" id="PF07484"/>
    </source>
</evidence>
<protein>
    <recommendedName>
        <fullName evidence="5">Phage tail protein</fullName>
    </recommendedName>
</protein>
<dbReference type="Pfam" id="PF12571">
    <property type="entry name" value="Phage_tail_fib"/>
    <property type="match status" value="1"/>
</dbReference>
<evidence type="ECO:0000313" key="3">
    <source>
        <dbReference type="EMBL" id="EEO27218.1"/>
    </source>
</evidence>
<dbReference type="InterPro" id="IPR037053">
    <property type="entry name" value="Phage_tail_collar_dom_sf"/>
</dbReference>
<name>C3X1Y2_9BURK</name>
<feature type="domain" description="Phage tail collar" evidence="1">
    <location>
        <begin position="192"/>
        <end position="248"/>
    </location>
</feature>
<dbReference type="Proteomes" id="UP000003973">
    <property type="component" value="Unassembled WGS sequence"/>
</dbReference>
<dbReference type="InterPro" id="IPR022225">
    <property type="entry name" value="Phage_tail_fibre_N"/>
</dbReference>
<dbReference type="PANTHER" id="PTHR35191">
    <property type="entry name" value="PROPHAGE SIDE TAIL FIBER PROTEIN HOMOLOG STFQ-RELATED"/>
    <property type="match status" value="1"/>
</dbReference>
<feature type="domain" description="Phage tail fibre protein N-terminal" evidence="2">
    <location>
        <begin position="1"/>
        <end position="149"/>
    </location>
</feature>
<accession>C3X1Y2</accession>
<gene>
    <name evidence="3" type="ORF">OFAG_00371</name>
</gene>
<reference evidence="3" key="1">
    <citation type="submission" date="2011-10" db="EMBL/GenBank/DDBJ databases">
        <title>The Genome Sequence of Oxalobacter formigenes HOxBLS.</title>
        <authorList>
            <consortium name="The Broad Institute Genome Sequencing Platform"/>
            <person name="Earl A."/>
            <person name="Ward D."/>
            <person name="Feldgarden M."/>
            <person name="Gevers D."/>
            <person name="Allison M.J."/>
            <person name="Humphrey S."/>
            <person name="Young S.K."/>
            <person name="Zeng Q."/>
            <person name="Gargeya S."/>
            <person name="Fitzgerald M."/>
            <person name="Haas B."/>
            <person name="Abouelleil A."/>
            <person name="Alvarado L."/>
            <person name="Arachchi H.M."/>
            <person name="Berlin A."/>
            <person name="Brown A."/>
            <person name="Chapman S.B."/>
            <person name="Chen Z."/>
            <person name="Dunbar C."/>
            <person name="Freedman E."/>
            <person name="Gearin G."/>
            <person name="Goldberg J."/>
            <person name="Griggs A."/>
            <person name="Gujja S."/>
            <person name="Heiman D."/>
            <person name="Howarth C."/>
            <person name="Larson L."/>
            <person name="Lui A."/>
            <person name="MacDonald P.J.P."/>
            <person name="Montmayeur A."/>
            <person name="Murphy C."/>
            <person name="Neiman D."/>
            <person name="Pearson M."/>
            <person name="Priest M."/>
            <person name="Roberts A."/>
            <person name="Saif S."/>
            <person name="Shea T."/>
            <person name="Shenoy N."/>
            <person name="Sisk P."/>
            <person name="Stolte C."/>
            <person name="Sykes S."/>
            <person name="Wortman J."/>
            <person name="Nusbaum C."/>
            <person name="Birren B."/>
        </authorList>
    </citation>
    <scope>NUCLEOTIDE SEQUENCE [LARGE SCALE GENOMIC DNA]</scope>
    <source>
        <strain evidence="3">HOxBLS</strain>
    </source>
</reference>
<proteinExistence type="predicted"/>
<dbReference type="PANTHER" id="PTHR35191:SF1">
    <property type="entry name" value="PROPHAGE SIDE TAIL FIBER PROTEIN HOMOLOG STFQ-RELATED"/>
    <property type="match status" value="1"/>
</dbReference>
<evidence type="ECO:0008006" key="5">
    <source>
        <dbReference type="Google" id="ProtNLM"/>
    </source>
</evidence>
<keyword evidence="4" id="KW-1185">Reference proteome</keyword>
<evidence type="ECO:0000259" key="2">
    <source>
        <dbReference type="Pfam" id="PF12571"/>
    </source>
</evidence>
<organism evidence="3 4">
    <name type="scientific">Oxalobacter paraformigenes</name>
    <dbReference type="NCBI Taxonomy" id="556268"/>
    <lineage>
        <taxon>Bacteria</taxon>
        <taxon>Pseudomonadati</taxon>
        <taxon>Pseudomonadota</taxon>
        <taxon>Betaproteobacteria</taxon>
        <taxon>Burkholderiales</taxon>
        <taxon>Oxalobacteraceae</taxon>
        <taxon>Oxalobacter</taxon>
    </lineage>
</organism>
<sequence length="480" mass="50927">MANTYYTLLTTIGQASIANAIALNQTVSLTHMAVGDGNGVPTVPKESQTELVNEVYRAQINQLTTDLDNPNYLIAEMIVPTNVGGWSVREVGLFDEEGYLIAIANFPETYKPKLEEGSGRDLVIRIILQVSNTDVVTLKVDPTVILASQAWVIDNFSKSKLFPGGAKDQVLTKLSDNSGDMGWKYPSGVPIGTVEYFAMATPPAGYLKADGAAVGRATYPDLFAAIGTTFGAGDGETTFNLPDMIGRFAEGSATPGTVKEAGLPNITGEINGHFGSSVAFGTGSLFTSIGGSRYRATPDGTGGEAFFAAFISASRSSPIYGNSDTVQPPALTLLPCIKAFDAAVNPGLIDVTELANEMAGKVDRVINGKNIAYIVDSYNDMRGNWWREWSDGWLEQGGLKRGNGVYAKVTINLLRPFSGPDYTLTTGSTIGGDAWYTHTASTAGQAATSDLAGCFTDKTINSFQIQGFSDHLWYACGAKG</sequence>
<comment type="caution">
    <text evidence="3">The sequence shown here is derived from an EMBL/GenBank/DDBJ whole genome shotgun (WGS) entry which is preliminary data.</text>
</comment>
<dbReference type="RefSeq" id="WP_005876129.1">
    <property type="nucleotide sequence ID" value="NZ_CABMNL010000001.1"/>
</dbReference>